<sequence length="80" mass="8897">MIEYITTFFALFCIDIFYTYYLRAVADGKALVASSWSIVVTILGAFVVINYTTDHMLLIPAALGAFCGTFVGMRLKKKAE</sequence>
<keyword evidence="1" id="KW-0472">Membrane</keyword>
<accession>A0A6J5T199</accession>
<feature type="transmembrane region" description="Helical" evidence="1">
    <location>
        <begin position="57"/>
        <end position="75"/>
    </location>
</feature>
<gene>
    <name evidence="2" type="ORF">UFOVP1636_358</name>
</gene>
<protein>
    <submittedName>
        <fullName evidence="2">Uncharacterized protein</fullName>
    </submittedName>
</protein>
<organism evidence="2">
    <name type="scientific">uncultured Caudovirales phage</name>
    <dbReference type="NCBI Taxonomy" id="2100421"/>
    <lineage>
        <taxon>Viruses</taxon>
        <taxon>Duplodnaviria</taxon>
        <taxon>Heunggongvirae</taxon>
        <taxon>Uroviricota</taxon>
        <taxon>Caudoviricetes</taxon>
        <taxon>Peduoviridae</taxon>
        <taxon>Maltschvirus</taxon>
        <taxon>Maltschvirus maltsch</taxon>
    </lineage>
</organism>
<name>A0A6J5T199_9CAUD</name>
<proteinExistence type="predicted"/>
<dbReference type="EMBL" id="LR797503">
    <property type="protein sequence ID" value="CAB4221543.1"/>
    <property type="molecule type" value="Genomic_DNA"/>
</dbReference>
<feature type="transmembrane region" description="Helical" evidence="1">
    <location>
        <begin position="6"/>
        <end position="23"/>
    </location>
</feature>
<evidence type="ECO:0000256" key="1">
    <source>
        <dbReference type="SAM" id="Phobius"/>
    </source>
</evidence>
<feature type="transmembrane region" description="Helical" evidence="1">
    <location>
        <begin position="30"/>
        <end position="51"/>
    </location>
</feature>
<reference evidence="2" key="1">
    <citation type="submission" date="2020-05" db="EMBL/GenBank/DDBJ databases">
        <authorList>
            <person name="Chiriac C."/>
            <person name="Salcher M."/>
            <person name="Ghai R."/>
            <person name="Kavagutti S V."/>
        </authorList>
    </citation>
    <scope>NUCLEOTIDE SEQUENCE</scope>
</reference>
<evidence type="ECO:0000313" key="2">
    <source>
        <dbReference type="EMBL" id="CAB4221543.1"/>
    </source>
</evidence>
<keyword evidence="1" id="KW-1133">Transmembrane helix</keyword>
<keyword evidence="1" id="KW-0812">Transmembrane</keyword>